<dbReference type="PRINTS" id="PR00999">
    <property type="entry name" value="FUNGALYSIN"/>
</dbReference>
<evidence type="ECO:0000256" key="3">
    <source>
        <dbReference type="ARBA" id="ARBA00022525"/>
    </source>
</evidence>
<evidence type="ECO:0000256" key="4">
    <source>
        <dbReference type="ARBA" id="ARBA00022670"/>
    </source>
</evidence>
<gene>
    <name evidence="15" type="ORF">GGI15_004098</name>
</gene>
<dbReference type="CDD" id="cd09596">
    <property type="entry name" value="M36"/>
    <property type="match status" value="1"/>
</dbReference>
<feature type="binding site" evidence="12">
    <location>
        <position position="470"/>
    </location>
    <ligand>
        <name>Zn(2+)</name>
        <dbReference type="ChEBI" id="CHEBI:29105"/>
        <note>catalytic</note>
    </ligand>
</feature>
<comment type="caution">
    <text evidence="15">The sequence shown here is derived from an EMBL/GenBank/DDBJ whole genome shotgun (WGS) entry which is preliminary data.</text>
</comment>
<comment type="cofactor">
    <cofactor evidence="12">
        <name>Zn(2+)</name>
        <dbReference type="ChEBI" id="CHEBI:29105"/>
    </cofactor>
    <text evidence="12">Binds 1 zinc ion per subunit.</text>
</comment>
<dbReference type="InterPro" id="IPR027268">
    <property type="entry name" value="Peptidase_M4/M1_CTD_sf"/>
</dbReference>
<dbReference type="Proteomes" id="UP001140172">
    <property type="component" value="Unassembled WGS sequence"/>
</dbReference>
<dbReference type="GO" id="GO:0005615">
    <property type="term" value="C:extracellular space"/>
    <property type="evidence" value="ECO:0007669"/>
    <property type="project" value="InterPro"/>
</dbReference>
<evidence type="ECO:0000313" key="16">
    <source>
        <dbReference type="Proteomes" id="UP001140172"/>
    </source>
</evidence>
<evidence type="ECO:0000256" key="12">
    <source>
        <dbReference type="PIRSR" id="PIRSR601842-2"/>
    </source>
</evidence>
<feature type="active site" evidence="11">
    <location>
        <position position="441"/>
    </location>
</feature>
<evidence type="ECO:0000259" key="14">
    <source>
        <dbReference type="Pfam" id="PF07504"/>
    </source>
</evidence>
<proteinExistence type="inferred from homology"/>
<evidence type="ECO:0000256" key="9">
    <source>
        <dbReference type="ARBA" id="ARBA00023049"/>
    </source>
</evidence>
<evidence type="ECO:0000256" key="1">
    <source>
        <dbReference type="ARBA" id="ARBA00004613"/>
    </source>
</evidence>
<sequence>MRITNLVFVLATAAVSTLAISSSTGASDGVKPFRPLLKSKPKFTVYKEPVALDGNLLKGKMEDPAAVGIAAAEFISQTSGTPSSNMRVTSAYTDASSGVTHVYLVQTVAGKDVANSVANVNVAKGKVISSSHSFAPIASVHKAEQAAASMQGEDKQEAAKRALAALAKHLGHSLGAADLAQASVSPVDSIHGSNGQYLLIEGITGDLALDGSAVAEQAYVQDAQGRVVPAWRVNVEQTDHWWNAHVAADGTVLKLTDWYARSESYRVYPANVNSPDDGARKLVADPANTKASPKGWVTEGATYGNNVWAQSNPTGGGTWKTNHRPAGNHGVFDYALDLGQQPKTYIDAAITQLFYTANILHDLSFVYGFDEASGNFQDVNYSGQGLAGDAVIANAQDGSGTNNANFATPPDGQRPRMRMYVWTQTSPQRDGDLEQDIVAHEYSHGISTRLTGGPADSDCLGSGEPGGMGEGWGDVISTILRLNATHTHATDFILGKYAYGKSIRRYPYSTSLRTNPSTLKFLDRPDYREVHDIGEVWAEILYEVLWALVDKNGLAEDLFDRDLTKGNALMLQLLLDGMKLQPCNPSFIDARDAIMQAERNLTGGKNQCAMWAAFAKRGMGPSASGSDGYTHTEDYWVPDEC</sequence>
<dbReference type="Gene3D" id="3.10.170.10">
    <property type="match status" value="1"/>
</dbReference>
<dbReference type="EC" id="3.4.24.-" evidence="13"/>
<evidence type="ECO:0000256" key="6">
    <source>
        <dbReference type="ARBA" id="ARBA00022729"/>
    </source>
</evidence>
<keyword evidence="16" id="KW-1185">Reference proteome</keyword>
<keyword evidence="8 12" id="KW-0862">Zinc</keyword>
<comment type="subcellular location">
    <subcellularLocation>
        <location evidence="1 13">Secreted</location>
    </subcellularLocation>
</comment>
<reference evidence="15" key="1">
    <citation type="submission" date="2022-07" db="EMBL/GenBank/DDBJ databases">
        <title>Phylogenomic reconstructions and comparative analyses of Kickxellomycotina fungi.</title>
        <authorList>
            <person name="Reynolds N.K."/>
            <person name="Stajich J.E."/>
            <person name="Barry K."/>
            <person name="Grigoriev I.V."/>
            <person name="Crous P."/>
            <person name="Smith M.E."/>
        </authorList>
    </citation>
    <scope>NUCLEOTIDE SEQUENCE</scope>
    <source>
        <strain evidence="15">BCRC 34489</strain>
    </source>
</reference>
<dbReference type="GO" id="GO:0004222">
    <property type="term" value="F:metalloendopeptidase activity"/>
    <property type="evidence" value="ECO:0007669"/>
    <property type="project" value="InterPro"/>
</dbReference>
<evidence type="ECO:0000256" key="11">
    <source>
        <dbReference type="PIRSR" id="PIRSR601842-1"/>
    </source>
</evidence>
<dbReference type="InterPro" id="IPR011096">
    <property type="entry name" value="FTP_domain"/>
</dbReference>
<evidence type="ECO:0000256" key="10">
    <source>
        <dbReference type="ARBA" id="ARBA00023145"/>
    </source>
</evidence>
<keyword evidence="10 13" id="KW-0865">Zymogen</keyword>
<feature type="binding site" evidence="12">
    <location>
        <position position="444"/>
    </location>
    <ligand>
        <name>Zn(2+)</name>
        <dbReference type="ChEBI" id="CHEBI:29105"/>
        <note>catalytic</note>
    </ligand>
</feature>
<keyword evidence="3 13" id="KW-0964">Secreted</keyword>
<dbReference type="PANTHER" id="PTHR33478">
    <property type="entry name" value="EXTRACELLULAR METALLOPROTEINASE MEP"/>
    <property type="match status" value="1"/>
</dbReference>
<keyword evidence="9 13" id="KW-0482">Metalloprotease</keyword>
<dbReference type="InterPro" id="IPR001842">
    <property type="entry name" value="Peptidase_M36"/>
</dbReference>
<evidence type="ECO:0000256" key="2">
    <source>
        <dbReference type="ARBA" id="ARBA00006006"/>
    </source>
</evidence>
<dbReference type="OrthoDB" id="3227768at2759"/>
<feature type="signal peptide" evidence="13">
    <location>
        <begin position="1"/>
        <end position="19"/>
    </location>
</feature>
<dbReference type="GO" id="GO:0006508">
    <property type="term" value="P:proteolysis"/>
    <property type="evidence" value="ECO:0007669"/>
    <property type="project" value="UniProtKB-KW"/>
</dbReference>
<dbReference type="Pfam" id="PF02128">
    <property type="entry name" value="Peptidase_M36"/>
    <property type="match status" value="1"/>
</dbReference>
<dbReference type="InterPro" id="IPR050371">
    <property type="entry name" value="Fungal_virulence_M36"/>
</dbReference>
<dbReference type="AlphaFoldDB" id="A0A9W8H4W4"/>
<keyword evidence="6 13" id="KW-0732">Signal</keyword>
<keyword evidence="5 12" id="KW-0479">Metal-binding</keyword>
<accession>A0A9W8H4W4</accession>
<feature type="binding site" evidence="12">
    <location>
        <position position="440"/>
    </location>
    <ligand>
        <name>Zn(2+)</name>
        <dbReference type="ChEBI" id="CHEBI:29105"/>
        <note>catalytic</note>
    </ligand>
</feature>
<keyword evidence="7 13" id="KW-0378">Hydrolase</keyword>
<evidence type="ECO:0000256" key="5">
    <source>
        <dbReference type="ARBA" id="ARBA00022723"/>
    </source>
</evidence>
<feature type="domain" description="FTP" evidence="14">
    <location>
        <begin position="85"/>
        <end position="134"/>
    </location>
</feature>
<evidence type="ECO:0000256" key="8">
    <source>
        <dbReference type="ARBA" id="ARBA00022833"/>
    </source>
</evidence>
<dbReference type="GO" id="GO:0008270">
    <property type="term" value="F:zinc ion binding"/>
    <property type="evidence" value="ECO:0007669"/>
    <property type="project" value="InterPro"/>
</dbReference>
<dbReference type="EMBL" id="JANBUM010000336">
    <property type="protein sequence ID" value="KAJ2778709.1"/>
    <property type="molecule type" value="Genomic_DNA"/>
</dbReference>
<dbReference type="SUPFAM" id="SSF55486">
    <property type="entry name" value="Metalloproteases ('zincins'), catalytic domain"/>
    <property type="match status" value="1"/>
</dbReference>
<dbReference type="PANTHER" id="PTHR33478:SF1">
    <property type="entry name" value="EXTRACELLULAR METALLOPROTEINASE MEP"/>
    <property type="match status" value="1"/>
</dbReference>
<dbReference type="Pfam" id="PF07504">
    <property type="entry name" value="FTP"/>
    <property type="match status" value="1"/>
</dbReference>
<evidence type="ECO:0000313" key="15">
    <source>
        <dbReference type="EMBL" id="KAJ2778709.1"/>
    </source>
</evidence>
<feature type="chain" id="PRO_5041015947" description="Extracellular metalloproteinase" evidence="13">
    <location>
        <begin position="20"/>
        <end position="641"/>
    </location>
</feature>
<organism evidence="15 16">
    <name type="scientific">Coemansia interrupta</name>
    <dbReference type="NCBI Taxonomy" id="1126814"/>
    <lineage>
        <taxon>Eukaryota</taxon>
        <taxon>Fungi</taxon>
        <taxon>Fungi incertae sedis</taxon>
        <taxon>Zoopagomycota</taxon>
        <taxon>Kickxellomycotina</taxon>
        <taxon>Kickxellomycetes</taxon>
        <taxon>Kickxellales</taxon>
        <taxon>Kickxellaceae</taxon>
        <taxon>Coemansia</taxon>
    </lineage>
</organism>
<protein>
    <recommendedName>
        <fullName evidence="13">Extracellular metalloproteinase</fullName>
        <ecNumber evidence="13">3.4.24.-</ecNumber>
    </recommendedName>
    <alternativeName>
        <fullName evidence="13">Fungalysin</fullName>
    </alternativeName>
</protein>
<evidence type="ECO:0000256" key="13">
    <source>
        <dbReference type="RuleBase" id="RU364017"/>
    </source>
</evidence>
<name>A0A9W8H4W4_9FUNG</name>
<dbReference type="Gene3D" id="1.10.390.10">
    <property type="entry name" value="Neutral Protease Domain 2"/>
    <property type="match status" value="1"/>
</dbReference>
<comment type="similarity">
    <text evidence="2 13">Belongs to the peptidase M36 family.</text>
</comment>
<evidence type="ECO:0000256" key="7">
    <source>
        <dbReference type="ARBA" id="ARBA00022801"/>
    </source>
</evidence>
<keyword evidence="4 13" id="KW-0645">Protease</keyword>